<name>A0A2T4TZZ5_9BACT</name>
<keyword evidence="3" id="KW-1185">Reference proteome</keyword>
<gene>
    <name evidence="2" type="ORF">CLG94_02865</name>
</gene>
<dbReference type="PANTHER" id="PTHR43449:SF3">
    <property type="entry name" value="POLYMERASE NUCLEOTIDYL TRANSFERASE DOMAIN-CONTAINING PROTEIN"/>
    <property type="match status" value="1"/>
</dbReference>
<dbReference type="SUPFAM" id="SSF81301">
    <property type="entry name" value="Nucleotidyltransferase"/>
    <property type="match status" value="1"/>
</dbReference>
<dbReference type="CDD" id="cd05403">
    <property type="entry name" value="NT_KNTase_like"/>
    <property type="match status" value="1"/>
</dbReference>
<reference evidence="3" key="2">
    <citation type="journal article" date="2018" name="Environ. Microbiol.">
        <title>Bloom of a denitrifying methanotroph, 'Candidatus Methylomirabilis limnetica', in a deep stratified lake.</title>
        <authorList>
            <person name="Graf J.S."/>
            <person name="Mayr M.J."/>
            <person name="Marchant H.K."/>
            <person name="Tienken D."/>
            <person name="Hach P.F."/>
            <person name="Brand A."/>
            <person name="Schubert C.J."/>
            <person name="Kuypers M.M."/>
            <person name="Milucka J."/>
        </authorList>
    </citation>
    <scope>NUCLEOTIDE SEQUENCE [LARGE SCALE GENOMIC DNA]</scope>
    <source>
        <strain evidence="3">Zug</strain>
    </source>
</reference>
<organism evidence="2 3">
    <name type="scientific">Candidatus Methylomirabilis limnetica</name>
    <dbReference type="NCBI Taxonomy" id="2033718"/>
    <lineage>
        <taxon>Bacteria</taxon>
        <taxon>Candidatus Methylomirabilota</taxon>
        <taxon>Candidatus Methylomirabilia</taxon>
        <taxon>Candidatus Methylomirabilales</taxon>
        <taxon>Candidatus Methylomirabilaceae</taxon>
        <taxon>Candidatus Methylomirabilis</taxon>
    </lineage>
</organism>
<evidence type="ECO:0000259" key="1">
    <source>
        <dbReference type="Pfam" id="PF18765"/>
    </source>
</evidence>
<dbReference type="InterPro" id="IPR041633">
    <property type="entry name" value="Polbeta"/>
</dbReference>
<dbReference type="EMBL" id="NVQC01000013">
    <property type="protein sequence ID" value="PTL36638.1"/>
    <property type="molecule type" value="Genomic_DNA"/>
</dbReference>
<dbReference type="Gene3D" id="3.30.460.10">
    <property type="entry name" value="Beta Polymerase, domain 2"/>
    <property type="match status" value="1"/>
</dbReference>
<protein>
    <recommendedName>
        <fullName evidence="1">Polymerase beta nucleotidyltransferase domain-containing protein</fullName>
    </recommendedName>
</protein>
<dbReference type="Proteomes" id="UP000241436">
    <property type="component" value="Unassembled WGS sequence"/>
</dbReference>
<feature type="domain" description="Polymerase beta nucleotidyltransferase" evidence="1">
    <location>
        <begin position="17"/>
        <end position="110"/>
    </location>
</feature>
<sequence>MTTIIEQRRTQLKEALEKAIQVLREEYHPLRIIVFGSLATDKVGETSDLDLLIVKETSLPFYERLREVALLCPLKVGADILVYTPAEVEQASRDSQFFREEVLGKGREVYRAPV</sequence>
<evidence type="ECO:0000313" key="2">
    <source>
        <dbReference type="EMBL" id="PTL36638.1"/>
    </source>
</evidence>
<proteinExistence type="predicted"/>
<reference evidence="2 3" key="1">
    <citation type="submission" date="2017-09" db="EMBL/GenBank/DDBJ databases">
        <title>Bloom of a denitrifying methanotroph, Candidatus Methylomirabilis limnetica, in a deep stratified lake.</title>
        <authorList>
            <person name="Graf J.S."/>
            <person name="Marchant H.K."/>
            <person name="Tienken D."/>
            <person name="Hach P.F."/>
            <person name="Brand A."/>
            <person name="Schubert C.J."/>
            <person name="Kuypers M.M."/>
            <person name="Milucka J."/>
        </authorList>
    </citation>
    <scope>NUCLEOTIDE SEQUENCE [LARGE SCALE GENOMIC DNA]</scope>
    <source>
        <strain evidence="2 3">Zug</strain>
    </source>
</reference>
<accession>A0A2T4TZZ5</accession>
<dbReference type="OrthoDB" id="165205at2"/>
<dbReference type="InterPro" id="IPR043519">
    <property type="entry name" value="NT_sf"/>
</dbReference>
<evidence type="ECO:0000313" key="3">
    <source>
        <dbReference type="Proteomes" id="UP000241436"/>
    </source>
</evidence>
<comment type="caution">
    <text evidence="2">The sequence shown here is derived from an EMBL/GenBank/DDBJ whole genome shotgun (WGS) entry which is preliminary data.</text>
</comment>
<dbReference type="AlphaFoldDB" id="A0A2T4TZZ5"/>
<dbReference type="RefSeq" id="WP_107561389.1">
    <property type="nucleotide sequence ID" value="NZ_NVQC01000013.1"/>
</dbReference>
<dbReference type="PANTHER" id="PTHR43449">
    <property type="entry name" value="NUCLEOTIDYLTRANSFERASE"/>
    <property type="match status" value="1"/>
</dbReference>
<dbReference type="Pfam" id="PF18765">
    <property type="entry name" value="Polbeta"/>
    <property type="match status" value="1"/>
</dbReference>